<dbReference type="EMBL" id="CABPSD010000004">
    <property type="protein sequence ID" value="VVD94478.1"/>
    <property type="molecule type" value="Genomic_DNA"/>
</dbReference>
<dbReference type="InterPro" id="IPR021783">
    <property type="entry name" value="DUF3348"/>
</dbReference>
<evidence type="ECO:0000256" key="1">
    <source>
        <dbReference type="SAM" id="MobiDB-lite"/>
    </source>
</evidence>
<gene>
    <name evidence="2" type="ORF">PMO31116_01780</name>
</gene>
<evidence type="ECO:0000313" key="3">
    <source>
        <dbReference type="Proteomes" id="UP000368474"/>
    </source>
</evidence>
<keyword evidence="3" id="KW-1185">Reference proteome</keyword>
<proteinExistence type="predicted"/>
<dbReference type="Proteomes" id="UP000368474">
    <property type="component" value="Unassembled WGS sequence"/>
</dbReference>
<organism evidence="2 3">
    <name type="scientific">Pandoraea morbifera</name>
    <dbReference type="NCBI Taxonomy" id="2508300"/>
    <lineage>
        <taxon>Bacteria</taxon>
        <taxon>Pseudomonadati</taxon>
        <taxon>Pseudomonadota</taxon>
        <taxon>Betaproteobacteria</taxon>
        <taxon>Burkholderiales</taxon>
        <taxon>Burkholderiaceae</taxon>
        <taxon>Pandoraea</taxon>
    </lineage>
</organism>
<evidence type="ECO:0008006" key="4">
    <source>
        <dbReference type="Google" id="ProtNLM"/>
    </source>
</evidence>
<accession>A0A5E4U5Z9</accession>
<dbReference type="Pfam" id="PF11828">
    <property type="entry name" value="DUF3348"/>
    <property type="match status" value="1"/>
</dbReference>
<dbReference type="AlphaFoldDB" id="A0A5E4U5Z9"/>
<sequence length="308" mass="32770">MFGPARRTRHPEAHAPVNPPPDQAAGDAGRAQCKLLGFRPPSGMVQVSRRPVISAPTLIRSLARLSTFAPPEAAPSLSDRMSQWLGWTDAIALSSALKATPPAAMPGARTAAQDPAGEVARVRTELAAAIARDCGLAAAPGGQIRALSAAQRQRAASFAEFPAYRQRYATSQQTMDTAISALRTRLRAQLATQSSEAARLASVDAVMERVMGARERTLLASVPNLLEGHFTRLRDTEQAAFAAPRVPGAPPLAPAGTWLDIFHRDMQSILLAELDIRLEPLEGLIAALASVRTGENVSEPGQHDPLPR</sequence>
<reference evidence="2 3" key="1">
    <citation type="submission" date="2019-08" db="EMBL/GenBank/DDBJ databases">
        <authorList>
            <person name="Peeters C."/>
        </authorList>
    </citation>
    <scope>NUCLEOTIDE SEQUENCE [LARGE SCALE GENOMIC DNA]</scope>
    <source>
        <strain evidence="2 3">LMG 31116</strain>
    </source>
</reference>
<protein>
    <recommendedName>
        <fullName evidence="4">DUF3348 domain-containing protein</fullName>
    </recommendedName>
</protein>
<feature type="region of interest" description="Disordered" evidence="1">
    <location>
        <begin position="1"/>
        <end position="28"/>
    </location>
</feature>
<evidence type="ECO:0000313" key="2">
    <source>
        <dbReference type="EMBL" id="VVD94478.1"/>
    </source>
</evidence>
<name>A0A5E4U5Z9_9BURK</name>